<feature type="non-terminal residue" evidence="6">
    <location>
        <position position="209"/>
    </location>
</feature>
<dbReference type="EMBL" id="UINC01104013">
    <property type="protein sequence ID" value="SVC66853.1"/>
    <property type="molecule type" value="Genomic_DNA"/>
</dbReference>
<dbReference type="PANTHER" id="PTHR30238">
    <property type="entry name" value="MEMBRANE BOUND PREDICTED REDOX MODULATOR"/>
    <property type="match status" value="1"/>
</dbReference>
<sequence>MNLFAHGPEASPNVDASYYGLFILGVLIALALDLGIFNRKPQRVSFKEALCWSTLWFSLSMAFAFFTIPGLYGPEFADAKRIEFITGYILELSLSMDNVFVIALIFTFFKVKPKYQHRVLFWGIIGALVMRGLMIGVGSAAVKRYEWILYIFGAFLLFTGLKMLFTDEDDGVEPEKNPMVKFARKIFPVHDQFVGGRFTTIIDGKKLLT</sequence>
<organism evidence="6">
    <name type="scientific">marine metagenome</name>
    <dbReference type="NCBI Taxonomy" id="408172"/>
    <lineage>
        <taxon>unclassified sequences</taxon>
        <taxon>metagenomes</taxon>
        <taxon>ecological metagenomes</taxon>
    </lineage>
</organism>
<dbReference type="PANTHER" id="PTHR30238:SF0">
    <property type="entry name" value="THYLAKOID MEMBRANE PROTEIN TERC, CHLOROPLASTIC"/>
    <property type="match status" value="1"/>
</dbReference>
<evidence type="ECO:0000256" key="4">
    <source>
        <dbReference type="ARBA" id="ARBA00023136"/>
    </source>
</evidence>
<feature type="transmembrane region" description="Helical" evidence="5">
    <location>
        <begin position="147"/>
        <end position="165"/>
    </location>
</feature>
<name>A0A382P0D4_9ZZZZ</name>
<evidence type="ECO:0000256" key="1">
    <source>
        <dbReference type="ARBA" id="ARBA00004141"/>
    </source>
</evidence>
<gene>
    <name evidence="6" type="ORF">METZ01_LOCUS319707</name>
</gene>
<keyword evidence="3 5" id="KW-1133">Transmembrane helix</keyword>
<keyword evidence="2 5" id="KW-0812">Transmembrane</keyword>
<dbReference type="Pfam" id="PF03741">
    <property type="entry name" value="TerC"/>
    <property type="match status" value="1"/>
</dbReference>
<dbReference type="AlphaFoldDB" id="A0A382P0D4"/>
<evidence type="ECO:0000313" key="6">
    <source>
        <dbReference type="EMBL" id="SVC66853.1"/>
    </source>
</evidence>
<evidence type="ECO:0000256" key="3">
    <source>
        <dbReference type="ARBA" id="ARBA00022989"/>
    </source>
</evidence>
<comment type="subcellular location">
    <subcellularLocation>
        <location evidence="1">Membrane</location>
        <topology evidence="1">Multi-pass membrane protein</topology>
    </subcellularLocation>
</comment>
<feature type="transmembrane region" description="Helical" evidence="5">
    <location>
        <begin position="119"/>
        <end position="141"/>
    </location>
</feature>
<feature type="transmembrane region" description="Helical" evidence="5">
    <location>
        <begin position="84"/>
        <end position="107"/>
    </location>
</feature>
<protein>
    <recommendedName>
        <fullName evidence="7">TerC family protein</fullName>
    </recommendedName>
</protein>
<reference evidence="6" key="1">
    <citation type="submission" date="2018-05" db="EMBL/GenBank/DDBJ databases">
        <authorList>
            <person name="Lanie J.A."/>
            <person name="Ng W.-L."/>
            <person name="Kazmierczak K.M."/>
            <person name="Andrzejewski T.M."/>
            <person name="Davidsen T.M."/>
            <person name="Wayne K.J."/>
            <person name="Tettelin H."/>
            <person name="Glass J.I."/>
            <person name="Rusch D."/>
            <person name="Podicherti R."/>
            <person name="Tsui H.-C.T."/>
            <person name="Winkler M.E."/>
        </authorList>
    </citation>
    <scope>NUCLEOTIDE SEQUENCE</scope>
</reference>
<evidence type="ECO:0008006" key="7">
    <source>
        <dbReference type="Google" id="ProtNLM"/>
    </source>
</evidence>
<keyword evidence="4 5" id="KW-0472">Membrane</keyword>
<evidence type="ECO:0000256" key="2">
    <source>
        <dbReference type="ARBA" id="ARBA00022692"/>
    </source>
</evidence>
<proteinExistence type="predicted"/>
<evidence type="ECO:0000256" key="5">
    <source>
        <dbReference type="SAM" id="Phobius"/>
    </source>
</evidence>
<feature type="transmembrane region" description="Helical" evidence="5">
    <location>
        <begin position="49"/>
        <end position="72"/>
    </location>
</feature>
<dbReference type="GO" id="GO:0016020">
    <property type="term" value="C:membrane"/>
    <property type="evidence" value="ECO:0007669"/>
    <property type="project" value="UniProtKB-SubCell"/>
</dbReference>
<accession>A0A382P0D4</accession>
<dbReference type="InterPro" id="IPR005496">
    <property type="entry name" value="Integral_membrane_TerC"/>
</dbReference>
<feature type="transmembrane region" description="Helical" evidence="5">
    <location>
        <begin position="16"/>
        <end position="37"/>
    </location>
</feature>